<evidence type="ECO:0000313" key="2">
    <source>
        <dbReference type="EMBL" id="MFC6767772.1"/>
    </source>
</evidence>
<feature type="region of interest" description="Disordered" evidence="1">
    <location>
        <begin position="309"/>
        <end position="393"/>
    </location>
</feature>
<accession>A0ABD5SW58</accession>
<reference evidence="2 3" key="1">
    <citation type="journal article" date="2019" name="Int. J. Syst. Evol. Microbiol.">
        <title>The Global Catalogue of Microorganisms (GCM) 10K type strain sequencing project: providing services to taxonomists for standard genome sequencing and annotation.</title>
        <authorList>
            <consortium name="The Broad Institute Genomics Platform"/>
            <consortium name="The Broad Institute Genome Sequencing Center for Infectious Disease"/>
            <person name="Wu L."/>
            <person name="Ma J."/>
        </authorList>
    </citation>
    <scope>NUCLEOTIDE SEQUENCE [LARGE SCALE GENOMIC DNA]</scope>
    <source>
        <strain evidence="2 3">LMG 29247</strain>
    </source>
</reference>
<dbReference type="RefSeq" id="WP_273740635.1">
    <property type="nucleotide sequence ID" value="NZ_JAQIVI010000421.1"/>
</dbReference>
<gene>
    <name evidence="2" type="ORF">ACFQE6_23090</name>
</gene>
<feature type="region of interest" description="Disordered" evidence="1">
    <location>
        <begin position="1"/>
        <end position="54"/>
    </location>
</feature>
<name>A0ABD5SW58_9EURY</name>
<sequence length="457" mass="51457">MANDTSSTETGEAEQRRMTSDPERIREWAEARDAVPVRVRDSEDHGHSFARRDEMGEHHEEYTWDEFEERFDDDNLVFVYHEAEPTGEEMGFFEIVEREQAFERADLGRDEFEDSLRRGETVTTEIVETQVVEREIVERDTIESEVIDTDLVERDVVDSELVSRDIVETEFVSDDVIEVTVDETHMDTIEEIERYIVESEVIDVDIEQDEELERDDIQTDIELESVQRSILEGDVVRSNVTPDDVVQREVIQSQRTEGDAVQSELLERRTIEEEVTERLRMRYMLEETELIESEVLASEVLEGEIIDVDEYESMGTGEMEPEATGDTTAGMETETTGTAAGEPTASTESDATGIEGDERTAGAGADADMGATDEATEPASIELSTDEQGKDVVDDSGQQVGMVAEVDGQTAYIDPEPGLTDRLKARLDWGGHGDDDYPVDASQIKEITDDEIVIHSE</sequence>
<protein>
    <recommendedName>
        <fullName evidence="4">DUF2382 domain-containing protein</fullName>
    </recommendedName>
</protein>
<dbReference type="AlphaFoldDB" id="A0ABD5SW58"/>
<evidence type="ECO:0000256" key="1">
    <source>
        <dbReference type="SAM" id="MobiDB-lite"/>
    </source>
</evidence>
<feature type="compositionally biased region" description="Basic and acidic residues" evidence="1">
    <location>
        <begin position="13"/>
        <end position="54"/>
    </location>
</feature>
<evidence type="ECO:0000313" key="3">
    <source>
        <dbReference type="Proteomes" id="UP001596383"/>
    </source>
</evidence>
<keyword evidence="3" id="KW-1185">Reference proteome</keyword>
<feature type="compositionally biased region" description="Polar residues" evidence="1">
    <location>
        <begin position="1"/>
        <end position="10"/>
    </location>
</feature>
<feature type="compositionally biased region" description="Low complexity" evidence="1">
    <location>
        <begin position="361"/>
        <end position="373"/>
    </location>
</feature>
<feature type="compositionally biased region" description="Low complexity" evidence="1">
    <location>
        <begin position="322"/>
        <end position="348"/>
    </location>
</feature>
<dbReference type="Proteomes" id="UP001596383">
    <property type="component" value="Unassembled WGS sequence"/>
</dbReference>
<comment type="caution">
    <text evidence="2">The sequence shown here is derived from an EMBL/GenBank/DDBJ whole genome shotgun (WGS) entry which is preliminary data.</text>
</comment>
<evidence type="ECO:0008006" key="4">
    <source>
        <dbReference type="Google" id="ProtNLM"/>
    </source>
</evidence>
<proteinExistence type="predicted"/>
<dbReference type="EMBL" id="JBHSWV010000421">
    <property type="protein sequence ID" value="MFC6767772.1"/>
    <property type="molecule type" value="Genomic_DNA"/>
</dbReference>
<organism evidence="2 3">
    <name type="scientific">Natrinema soli</name>
    <dbReference type="NCBI Taxonomy" id="1930624"/>
    <lineage>
        <taxon>Archaea</taxon>
        <taxon>Methanobacteriati</taxon>
        <taxon>Methanobacteriota</taxon>
        <taxon>Stenosarchaea group</taxon>
        <taxon>Halobacteria</taxon>
        <taxon>Halobacteriales</taxon>
        <taxon>Natrialbaceae</taxon>
        <taxon>Natrinema</taxon>
    </lineage>
</organism>